<proteinExistence type="predicted"/>
<organism evidence="6">
    <name type="scientific">Yersinia phage vB_YenP_WX1</name>
    <dbReference type="NCBI Taxonomy" id="2972471"/>
    <lineage>
        <taxon>Viruses</taxon>
        <taxon>Duplodnaviria</taxon>
        <taxon>Heunggongvirae</taxon>
        <taxon>Uroviricota</taxon>
        <taxon>Caudoviricetes</taxon>
    </lineage>
</organism>
<feature type="compositionally biased region" description="Polar residues" evidence="4">
    <location>
        <begin position="173"/>
        <end position="190"/>
    </location>
</feature>
<dbReference type="GO" id="GO:0098015">
    <property type="term" value="C:virus tail"/>
    <property type="evidence" value="ECO:0007669"/>
    <property type="project" value="UniProtKB-KW"/>
</dbReference>
<gene>
    <name evidence="6" type="ORF">vBYenPCCQ1105_8</name>
</gene>
<evidence type="ECO:0000256" key="4">
    <source>
        <dbReference type="SAM" id="MobiDB-lite"/>
    </source>
</evidence>
<dbReference type="EMBL" id="OP168920">
    <property type="protein sequence ID" value="UXQ90228.1"/>
    <property type="molecule type" value="Genomic_DNA"/>
</dbReference>
<feature type="compositionally biased region" description="Basic and acidic residues" evidence="4">
    <location>
        <begin position="191"/>
        <end position="209"/>
    </location>
</feature>
<evidence type="ECO:0000256" key="1">
    <source>
        <dbReference type="ARBA" id="ARBA00004328"/>
    </source>
</evidence>
<name>A0AAT9S8A2_9CAUD</name>
<evidence type="ECO:0000256" key="3">
    <source>
        <dbReference type="ARBA" id="ARBA00022844"/>
    </source>
</evidence>
<protein>
    <submittedName>
        <fullName evidence="6">Non-contractile tail fiber protein</fullName>
    </submittedName>
</protein>
<feature type="domain" description="Bacteriophage T7 tail fibre protein-like N-terminal" evidence="5">
    <location>
        <begin position="1"/>
        <end position="131"/>
    </location>
</feature>
<keyword evidence="3" id="KW-0946">Virion</keyword>
<evidence type="ECO:0000313" key="6">
    <source>
        <dbReference type="EMBL" id="UXQ90228.1"/>
    </source>
</evidence>
<accession>A0AAT9S8A2</accession>
<dbReference type="Pfam" id="PF03906">
    <property type="entry name" value="Phage_T7_tail"/>
    <property type="match status" value="1"/>
</dbReference>
<reference evidence="6" key="1">
    <citation type="submission" date="2022-08" db="EMBL/GenBank/DDBJ databases">
        <authorList>
            <person name="Xu T."/>
        </authorList>
    </citation>
    <scope>NUCLEOTIDE SEQUENCE</scope>
</reference>
<sequence length="602" mass="64193">MANVIKTVLTYPLDGSTRDFNIPFEYLARKFVVVTLIGVDRKVLTLNTDYRFATRTTISLTKAWGYADGYTSIEIRRVTSTTDRLVDFTDGSILRAYDLNVAQIQTMHVAEEARDLTADTIGVNNDGHLDARGRKIVNVADATEAGDAVSFGQMQRFDGSAYNSMIAAKASETNAKTSEMNSAASALSSKNEADRAKTEADRTNGKADEAAASATIANESAITATQGASTATTKAAEAKDYADRLNDFVTIQDRINSVAVSQVGDVEPHVSRIVAKPGTVYADGQLLSRAVYPSLWAKVDAGEVPVVDEAVWQSTPGKRGCYTKGTDGTNFRVPDYNGVSVGSIKAPVLRGDGGLTLGDIQLSGVPNVKGQISGVSSSIGLMTNSGVVTPPFELLPRGANGAPAFGYIVSSTGSGGNDRPLGFNLSLNSSVYQDGLTEARMNSVAICWVIRTHGVVNNPGSVDAAVLASRVEQVYTELLTRMIANENREKSGQKFLRRVFDYSTYGSHLGAGMTVTLAEDVLNKVLTIGAFPEGSAPGPTTMVYRCSPFIQPDTSTRMHITLGLWKYALEFPSANQITLVSADGGGVQRISFIDVVCDYPQS</sequence>
<keyword evidence="2" id="KW-1227">Viral tail protein</keyword>
<evidence type="ECO:0000256" key="2">
    <source>
        <dbReference type="ARBA" id="ARBA00022732"/>
    </source>
</evidence>
<comment type="subcellular location">
    <subcellularLocation>
        <location evidence="1">Virion</location>
    </subcellularLocation>
</comment>
<dbReference type="InterPro" id="IPR005604">
    <property type="entry name" value="Phage_T7_tail_fibre-like_N"/>
</dbReference>
<evidence type="ECO:0000259" key="5">
    <source>
        <dbReference type="Pfam" id="PF03906"/>
    </source>
</evidence>
<feature type="region of interest" description="Disordered" evidence="4">
    <location>
        <begin position="173"/>
        <end position="211"/>
    </location>
</feature>
<dbReference type="SUPFAM" id="SSF88874">
    <property type="entry name" value="Receptor-binding domain of short tail fibre protein gp12"/>
    <property type="match status" value="1"/>
</dbReference>